<gene>
    <name evidence="1" type="ORF">HW450_01485</name>
</gene>
<accession>A0A7G5FFR1</accession>
<dbReference type="RefSeq" id="WP_182386273.1">
    <property type="nucleotide sequence ID" value="NZ_CP059833.1"/>
</dbReference>
<proteinExistence type="predicted"/>
<sequence length="46" mass="5349">MFSTRTLYQPLSTNRDDADLEEEKSVAAGRALWRLYIVKFRATGDR</sequence>
<reference evidence="1 2" key="1">
    <citation type="submission" date="2020-07" db="EMBL/GenBank/DDBJ databases">
        <title>non toxigenic Corynebacterium sp. nov from a clinical source.</title>
        <authorList>
            <person name="Bernier A.-M."/>
            <person name="Bernard K."/>
        </authorList>
    </citation>
    <scope>NUCLEOTIDE SEQUENCE [LARGE SCALE GENOMIC DNA]</scope>
    <source>
        <strain evidence="2">NML 93-0612</strain>
    </source>
</reference>
<evidence type="ECO:0000313" key="2">
    <source>
        <dbReference type="Proteomes" id="UP000515570"/>
    </source>
</evidence>
<dbReference type="AlphaFoldDB" id="A0A7G5FFR1"/>
<dbReference type="Proteomes" id="UP000515570">
    <property type="component" value="Chromosome"/>
</dbReference>
<protein>
    <submittedName>
        <fullName evidence="1">Uncharacterized protein</fullName>
    </submittedName>
</protein>
<keyword evidence="2" id="KW-1185">Reference proteome</keyword>
<evidence type="ECO:0000313" key="1">
    <source>
        <dbReference type="EMBL" id="QMV85452.1"/>
    </source>
</evidence>
<dbReference type="EMBL" id="CP059833">
    <property type="protein sequence ID" value="QMV85452.1"/>
    <property type="molecule type" value="Genomic_DNA"/>
</dbReference>
<name>A0A7G5FFR1_9CORY</name>
<organism evidence="1 2">
    <name type="scientific">Corynebacterium hindlerae</name>
    <dbReference type="NCBI Taxonomy" id="699041"/>
    <lineage>
        <taxon>Bacteria</taxon>
        <taxon>Bacillati</taxon>
        <taxon>Actinomycetota</taxon>
        <taxon>Actinomycetes</taxon>
        <taxon>Mycobacteriales</taxon>
        <taxon>Corynebacteriaceae</taxon>
        <taxon>Corynebacterium</taxon>
    </lineage>
</organism>